<keyword evidence="1" id="KW-1133">Transmembrane helix</keyword>
<keyword evidence="1" id="KW-0812">Transmembrane</keyword>
<keyword evidence="3" id="KW-1185">Reference proteome</keyword>
<organism evidence="2 3">
    <name type="scientific">Pseudomonas phage EM</name>
    <dbReference type="NCBI Taxonomy" id="2936914"/>
    <lineage>
        <taxon>Viruses</taxon>
        <taxon>Duplodnaviria</taxon>
        <taxon>Heunggongvirae</taxon>
        <taxon>Uroviricota</taxon>
        <taxon>Caudoviricetes</taxon>
        <taxon>Vandenendeviridae</taxon>
        <taxon>Skurskavirinae</taxon>
        <taxon>Baldwinvirus</taxon>
        <taxon>Baldwinvirus EM</taxon>
    </lineage>
</organism>
<evidence type="ECO:0000313" key="2">
    <source>
        <dbReference type="EMBL" id="UPW35885.1"/>
    </source>
</evidence>
<protein>
    <submittedName>
        <fullName evidence="2">Baseplate protein</fullName>
    </submittedName>
</protein>
<sequence length="187" mass="21430">MSSALLYLLMPLIRHGLVTLITLAVMFRQVELLHSTEFHSIHTNTAELCRVVVLLPYLKLKGEYMDLFVNPDTHDLVFINGQAPVTQRMVDIVAQRLKIKLYTFLGEWFLDDRIGIPYFERVLGKSRSLPAVDAIFQSEIMRDPGVLEITSWQSGIDPHTREYSMEFTVRTIDNTESLPITFTMVGV</sequence>
<proteinExistence type="predicted"/>
<name>A0AAE9KTY1_9CAUD</name>
<dbReference type="EMBL" id="ON169972">
    <property type="protein sequence ID" value="UPW35885.1"/>
    <property type="molecule type" value="Genomic_DNA"/>
</dbReference>
<dbReference type="InterPro" id="IPR020288">
    <property type="entry name" value="Sheath_initiator"/>
</dbReference>
<feature type="transmembrane region" description="Helical" evidence="1">
    <location>
        <begin position="6"/>
        <end position="27"/>
    </location>
</feature>
<keyword evidence="1" id="KW-0472">Membrane</keyword>
<evidence type="ECO:0000256" key="1">
    <source>
        <dbReference type="SAM" id="Phobius"/>
    </source>
</evidence>
<evidence type="ECO:0000313" key="3">
    <source>
        <dbReference type="Proteomes" id="UP000831536"/>
    </source>
</evidence>
<gene>
    <name evidence="2" type="ORF">EM_100</name>
</gene>
<dbReference type="Pfam" id="PF10934">
    <property type="entry name" value="Sheath_initiator"/>
    <property type="match status" value="1"/>
</dbReference>
<reference evidence="2" key="1">
    <citation type="journal article" date="2022" name="J. Appl. Microbiol.">
        <title>Bacteriophage-Antibiotic Combinations Against Multidrug-Resistant Pseudomonas aeruginosa.</title>
        <authorList>
            <person name="Holger D."/>
            <person name="Lev K.L."/>
            <person name="Kebriaei R."/>
            <person name="Morrisette T."/>
            <person name="Shah R."/>
            <person name="Alexander J."/>
            <person name="Lehman S.M."/>
            <person name="Rybak M.J."/>
        </authorList>
    </citation>
    <scope>NUCLEOTIDE SEQUENCE</scope>
</reference>
<dbReference type="Proteomes" id="UP000831536">
    <property type="component" value="Segment"/>
</dbReference>
<accession>A0AAE9KTY1</accession>